<sequence>MPGHRSVGPTTMTAASMAAVKLRELDELILQVITESDHPEITRVEVVPTEEDPTDHTRVVVHFASGASAVIMIRDVRGSRVRTTTPFELPKEALV</sequence>
<dbReference type="AlphaFoldDB" id="A0A2T0LZE0"/>
<organism evidence="1 2">
    <name type="scientific">Prauserella shujinwangii</name>
    <dbReference type="NCBI Taxonomy" id="1453103"/>
    <lineage>
        <taxon>Bacteria</taxon>
        <taxon>Bacillati</taxon>
        <taxon>Actinomycetota</taxon>
        <taxon>Actinomycetes</taxon>
        <taxon>Pseudonocardiales</taxon>
        <taxon>Pseudonocardiaceae</taxon>
        <taxon>Prauserella</taxon>
    </lineage>
</organism>
<proteinExistence type="predicted"/>
<name>A0A2T0LZE0_9PSEU</name>
<gene>
    <name evidence="1" type="ORF">B0I33_103459</name>
</gene>
<evidence type="ECO:0000313" key="1">
    <source>
        <dbReference type="EMBL" id="PRX49422.1"/>
    </source>
</evidence>
<reference evidence="1 2" key="1">
    <citation type="submission" date="2018-03" db="EMBL/GenBank/DDBJ databases">
        <title>Genomic Encyclopedia of Type Strains, Phase III (KMG-III): the genomes of soil and plant-associated and newly described type strains.</title>
        <authorList>
            <person name="Whitman W."/>
        </authorList>
    </citation>
    <scope>NUCLEOTIDE SEQUENCE [LARGE SCALE GENOMIC DNA]</scope>
    <source>
        <strain evidence="1 2">CGMCC 4.7125</strain>
    </source>
</reference>
<comment type="caution">
    <text evidence="1">The sequence shown here is derived from an EMBL/GenBank/DDBJ whole genome shotgun (WGS) entry which is preliminary data.</text>
</comment>
<dbReference type="Proteomes" id="UP000238362">
    <property type="component" value="Unassembled WGS sequence"/>
</dbReference>
<protein>
    <submittedName>
        <fullName evidence="1">Uncharacterized protein</fullName>
    </submittedName>
</protein>
<dbReference type="EMBL" id="PVNH01000003">
    <property type="protein sequence ID" value="PRX49422.1"/>
    <property type="molecule type" value="Genomic_DNA"/>
</dbReference>
<evidence type="ECO:0000313" key="2">
    <source>
        <dbReference type="Proteomes" id="UP000238362"/>
    </source>
</evidence>
<accession>A0A2T0LZE0</accession>
<keyword evidence="2" id="KW-1185">Reference proteome</keyword>